<protein>
    <submittedName>
        <fullName evidence="1">Uncharacterized protein</fullName>
    </submittedName>
</protein>
<proteinExistence type="predicted"/>
<reference evidence="1 2" key="1">
    <citation type="journal article" date="2022" name="New Phytol.">
        <title>Ecological generalism drives hyperdiversity of secondary metabolite gene clusters in xylarialean endophytes.</title>
        <authorList>
            <person name="Franco M.E.E."/>
            <person name="Wisecaver J.H."/>
            <person name="Arnold A.E."/>
            <person name="Ju Y.M."/>
            <person name="Slot J.C."/>
            <person name="Ahrendt S."/>
            <person name="Moore L.P."/>
            <person name="Eastman K.E."/>
            <person name="Scott K."/>
            <person name="Konkel Z."/>
            <person name="Mondo S.J."/>
            <person name="Kuo A."/>
            <person name="Hayes R.D."/>
            <person name="Haridas S."/>
            <person name="Andreopoulos B."/>
            <person name="Riley R."/>
            <person name="LaButti K."/>
            <person name="Pangilinan J."/>
            <person name="Lipzen A."/>
            <person name="Amirebrahimi M."/>
            <person name="Yan J."/>
            <person name="Adam C."/>
            <person name="Keymanesh K."/>
            <person name="Ng V."/>
            <person name="Louie K."/>
            <person name="Northen T."/>
            <person name="Drula E."/>
            <person name="Henrissat B."/>
            <person name="Hsieh H.M."/>
            <person name="Youens-Clark K."/>
            <person name="Lutzoni F."/>
            <person name="Miadlikowska J."/>
            <person name="Eastwood D.C."/>
            <person name="Hamelin R.C."/>
            <person name="Grigoriev I.V."/>
            <person name="U'Ren J.M."/>
        </authorList>
    </citation>
    <scope>NUCLEOTIDE SEQUENCE [LARGE SCALE GENOMIC DNA]</scope>
    <source>
        <strain evidence="1 2">ER1909</strain>
    </source>
</reference>
<gene>
    <name evidence="1" type="ORF">F4821DRAFT_142383</name>
</gene>
<dbReference type="Proteomes" id="UP001497680">
    <property type="component" value="Unassembled WGS sequence"/>
</dbReference>
<sequence length="222" mass="25716">MTDPLLFCIAEEAKPLVYQVMNTEMYVPGPQMEAQRNVFWLVETHDPPTPEWPGTERDSPDHEGQRLRQQLNKDEPFKAEWIGASEEDCEAWAMDMQYRVNYIEQDHIVILDAQSARDGTVLVKEYVHALELDPDDEEPAFSIKEVNTWHNFRMEPQYVLAFNTDLTYGLATTAEPVYYGLKKELTDAHGIFDYKKAKRIVLGEEPGYDIQKLIASFRPKSQ</sequence>
<accession>A0ACC0CZX6</accession>
<evidence type="ECO:0000313" key="2">
    <source>
        <dbReference type="Proteomes" id="UP001497680"/>
    </source>
</evidence>
<keyword evidence="2" id="KW-1185">Reference proteome</keyword>
<dbReference type="EMBL" id="MU394320">
    <property type="protein sequence ID" value="KAI6085979.1"/>
    <property type="molecule type" value="Genomic_DNA"/>
</dbReference>
<evidence type="ECO:0000313" key="1">
    <source>
        <dbReference type="EMBL" id="KAI6085979.1"/>
    </source>
</evidence>
<comment type="caution">
    <text evidence="1">The sequence shown here is derived from an EMBL/GenBank/DDBJ whole genome shotgun (WGS) entry which is preliminary data.</text>
</comment>
<name>A0ACC0CZX6_9PEZI</name>
<organism evidence="1 2">
    <name type="scientific">Hypoxylon rubiginosum</name>
    <dbReference type="NCBI Taxonomy" id="110542"/>
    <lineage>
        <taxon>Eukaryota</taxon>
        <taxon>Fungi</taxon>
        <taxon>Dikarya</taxon>
        <taxon>Ascomycota</taxon>
        <taxon>Pezizomycotina</taxon>
        <taxon>Sordariomycetes</taxon>
        <taxon>Xylariomycetidae</taxon>
        <taxon>Xylariales</taxon>
        <taxon>Hypoxylaceae</taxon>
        <taxon>Hypoxylon</taxon>
    </lineage>
</organism>